<evidence type="ECO:0000313" key="3">
    <source>
        <dbReference type="EMBL" id="MFC3301556.1"/>
    </source>
</evidence>
<dbReference type="Gene3D" id="3.40.50.720">
    <property type="entry name" value="NAD(P)-binding Rossmann-like Domain"/>
    <property type="match status" value="1"/>
</dbReference>
<evidence type="ECO:0000256" key="1">
    <source>
        <dbReference type="ARBA" id="ARBA00006484"/>
    </source>
</evidence>
<dbReference type="Proteomes" id="UP001595607">
    <property type="component" value="Unassembled WGS sequence"/>
</dbReference>
<name>A0ABV7M8Q2_9PROT</name>
<dbReference type="Pfam" id="PF13561">
    <property type="entry name" value="adh_short_C2"/>
    <property type="match status" value="1"/>
</dbReference>
<dbReference type="EMBL" id="JBHRVA010000002">
    <property type="protein sequence ID" value="MFC3301556.1"/>
    <property type="molecule type" value="Genomic_DNA"/>
</dbReference>
<evidence type="ECO:0000313" key="4">
    <source>
        <dbReference type="Proteomes" id="UP001595607"/>
    </source>
</evidence>
<dbReference type="PRINTS" id="PR00081">
    <property type="entry name" value="GDHRDH"/>
</dbReference>
<dbReference type="SUPFAM" id="SSF51735">
    <property type="entry name" value="NAD(P)-binding Rossmann-fold domains"/>
    <property type="match status" value="1"/>
</dbReference>
<gene>
    <name evidence="3" type="ORF">ACFONP_02270</name>
</gene>
<comment type="similarity">
    <text evidence="1">Belongs to the short-chain dehydrogenases/reductases (SDR) family.</text>
</comment>
<sequence>MTRTVLVTGGGKRLGRVIALTCAKVGWRPVVHYNTSADEAEEVAKETGGVAIGHDLALDGAGHAVIEKARQAAGCRIDALVNSASIFPFDEARDATEDSLLENFRINAMAPIMLAQAFAHQAEDGGVVVNMLDQKLFNLNPDHFSYTVSKQALHGATITMAQAFAPKVRVVGVAPGYNLPSPGQDEKTFERLAPTVNVLHKRLQPEQVADTVLFCMQNTSITGQVIIADNGEHLKAAARDVAFAD</sequence>
<dbReference type="InterPro" id="IPR002347">
    <property type="entry name" value="SDR_fam"/>
</dbReference>
<keyword evidence="2" id="KW-0560">Oxidoreductase</keyword>
<dbReference type="PANTHER" id="PTHR43639">
    <property type="entry name" value="OXIDOREDUCTASE, SHORT-CHAIN DEHYDROGENASE/REDUCTASE FAMILY (AFU_ORTHOLOGUE AFUA_5G02870)"/>
    <property type="match status" value="1"/>
</dbReference>
<dbReference type="InterPro" id="IPR036291">
    <property type="entry name" value="NAD(P)-bd_dom_sf"/>
</dbReference>
<organism evidence="3 4">
    <name type="scientific">Parvularcula lutaonensis</name>
    <dbReference type="NCBI Taxonomy" id="491923"/>
    <lineage>
        <taxon>Bacteria</taxon>
        <taxon>Pseudomonadati</taxon>
        <taxon>Pseudomonadota</taxon>
        <taxon>Alphaproteobacteria</taxon>
        <taxon>Parvularculales</taxon>
        <taxon>Parvularculaceae</taxon>
        <taxon>Parvularcula</taxon>
    </lineage>
</organism>
<protein>
    <submittedName>
        <fullName evidence="3">SDR family oxidoreductase</fullName>
    </submittedName>
</protein>
<dbReference type="PANTHER" id="PTHR43639:SF1">
    <property type="entry name" value="SHORT-CHAIN DEHYDROGENASE_REDUCTASE FAMILY PROTEIN"/>
    <property type="match status" value="1"/>
</dbReference>
<accession>A0ABV7M8Q2</accession>
<proteinExistence type="inferred from homology"/>
<evidence type="ECO:0000256" key="2">
    <source>
        <dbReference type="ARBA" id="ARBA00023002"/>
    </source>
</evidence>
<reference evidence="4" key="1">
    <citation type="journal article" date="2019" name="Int. J. Syst. Evol. Microbiol.">
        <title>The Global Catalogue of Microorganisms (GCM) 10K type strain sequencing project: providing services to taxonomists for standard genome sequencing and annotation.</title>
        <authorList>
            <consortium name="The Broad Institute Genomics Platform"/>
            <consortium name="The Broad Institute Genome Sequencing Center for Infectious Disease"/>
            <person name="Wu L."/>
            <person name="Ma J."/>
        </authorList>
    </citation>
    <scope>NUCLEOTIDE SEQUENCE [LARGE SCALE GENOMIC DNA]</scope>
    <source>
        <strain evidence="4">KCTC 22245</strain>
    </source>
</reference>
<dbReference type="RefSeq" id="WP_189572776.1">
    <property type="nucleotide sequence ID" value="NZ_BMXU01000001.1"/>
</dbReference>
<keyword evidence="4" id="KW-1185">Reference proteome</keyword>
<comment type="caution">
    <text evidence="3">The sequence shown here is derived from an EMBL/GenBank/DDBJ whole genome shotgun (WGS) entry which is preliminary data.</text>
</comment>